<evidence type="ECO:0000256" key="1">
    <source>
        <dbReference type="ARBA" id="ARBA00004609"/>
    </source>
</evidence>
<feature type="signal peptide" evidence="11">
    <location>
        <begin position="1"/>
        <end position="34"/>
    </location>
</feature>
<dbReference type="InterPro" id="IPR041846">
    <property type="entry name" value="ENL_dom"/>
</dbReference>
<dbReference type="EMBL" id="BPVZ01000041">
    <property type="protein sequence ID" value="GKV14359.1"/>
    <property type="molecule type" value="Genomic_DNA"/>
</dbReference>
<reference evidence="13 14" key="1">
    <citation type="journal article" date="2021" name="Commun. Biol.">
        <title>The genome of Shorea leprosula (Dipterocarpaceae) highlights the ecological relevance of drought in aseasonal tropical rainforests.</title>
        <authorList>
            <person name="Ng K.K.S."/>
            <person name="Kobayashi M.J."/>
            <person name="Fawcett J.A."/>
            <person name="Hatakeyama M."/>
            <person name="Paape T."/>
            <person name="Ng C.H."/>
            <person name="Ang C.C."/>
            <person name="Tnah L.H."/>
            <person name="Lee C.T."/>
            <person name="Nishiyama T."/>
            <person name="Sese J."/>
            <person name="O'Brien M.J."/>
            <person name="Copetti D."/>
            <person name="Mohd Noor M.I."/>
            <person name="Ong R.C."/>
            <person name="Putra M."/>
            <person name="Sireger I.Z."/>
            <person name="Indrioko S."/>
            <person name="Kosugi Y."/>
            <person name="Izuno A."/>
            <person name="Isagi Y."/>
            <person name="Lee S.L."/>
            <person name="Shimizu K.K."/>
        </authorList>
    </citation>
    <scope>NUCLEOTIDE SEQUENCE [LARGE SCALE GENOMIC DNA]</scope>
    <source>
        <strain evidence="13">214</strain>
    </source>
</reference>
<feature type="compositionally biased region" description="Low complexity" evidence="10">
    <location>
        <begin position="164"/>
        <end position="174"/>
    </location>
</feature>
<keyword evidence="7" id="KW-0325">Glycoprotein</keyword>
<keyword evidence="6" id="KW-1015">Disulfide bond</keyword>
<dbReference type="GO" id="GO:0009055">
    <property type="term" value="F:electron transfer activity"/>
    <property type="evidence" value="ECO:0007669"/>
    <property type="project" value="InterPro"/>
</dbReference>
<evidence type="ECO:0000256" key="3">
    <source>
        <dbReference type="ARBA" id="ARBA00022622"/>
    </source>
</evidence>
<feature type="chain" id="PRO_5043394475" description="Phytocyanin domain-containing protein" evidence="11">
    <location>
        <begin position="35"/>
        <end position="224"/>
    </location>
</feature>
<dbReference type="Gene3D" id="2.60.40.420">
    <property type="entry name" value="Cupredoxins - blue copper proteins"/>
    <property type="match status" value="1"/>
</dbReference>
<dbReference type="FunFam" id="2.60.40.420:FF:000010">
    <property type="entry name" value="Early nodulin-like protein 1"/>
    <property type="match status" value="1"/>
</dbReference>
<dbReference type="InterPro" id="IPR008972">
    <property type="entry name" value="Cupredoxin"/>
</dbReference>
<evidence type="ECO:0000256" key="5">
    <source>
        <dbReference type="ARBA" id="ARBA00023136"/>
    </source>
</evidence>
<dbReference type="GO" id="GO:0005886">
    <property type="term" value="C:plasma membrane"/>
    <property type="evidence" value="ECO:0007669"/>
    <property type="project" value="UniProtKB-SubCell"/>
</dbReference>
<accession>A0AAV5JII9</accession>
<organism evidence="13 14">
    <name type="scientific">Rubroshorea leprosula</name>
    <dbReference type="NCBI Taxonomy" id="152421"/>
    <lineage>
        <taxon>Eukaryota</taxon>
        <taxon>Viridiplantae</taxon>
        <taxon>Streptophyta</taxon>
        <taxon>Embryophyta</taxon>
        <taxon>Tracheophyta</taxon>
        <taxon>Spermatophyta</taxon>
        <taxon>Magnoliopsida</taxon>
        <taxon>eudicotyledons</taxon>
        <taxon>Gunneridae</taxon>
        <taxon>Pentapetalae</taxon>
        <taxon>rosids</taxon>
        <taxon>malvids</taxon>
        <taxon>Malvales</taxon>
        <taxon>Dipterocarpaceae</taxon>
        <taxon>Rubroshorea</taxon>
    </lineage>
</organism>
<keyword evidence="5" id="KW-0472">Membrane</keyword>
<evidence type="ECO:0000259" key="12">
    <source>
        <dbReference type="PROSITE" id="PS51485"/>
    </source>
</evidence>
<evidence type="ECO:0000256" key="8">
    <source>
        <dbReference type="ARBA" id="ARBA00023288"/>
    </source>
</evidence>
<evidence type="ECO:0000256" key="11">
    <source>
        <dbReference type="SAM" id="SignalP"/>
    </source>
</evidence>
<gene>
    <name evidence="13" type="ORF">SLEP1_g25255</name>
</gene>
<evidence type="ECO:0000256" key="6">
    <source>
        <dbReference type="ARBA" id="ARBA00023157"/>
    </source>
</evidence>
<keyword evidence="3" id="KW-0336">GPI-anchor</keyword>
<dbReference type="InterPro" id="IPR039391">
    <property type="entry name" value="Phytocyanin-like"/>
</dbReference>
<comment type="caution">
    <text evidence="13">The sequence shown here is derived from an EMBL/GenBank/DDBJ whole genome shotgun (WGS) entry which is preliminary data.</text>
</comment>
<dbReference type="Pfam" id="PF02298">
    <property type="entry name" value="Cu_bind_like"/>
    <property type="match status" value="1"/>
</dbReference>
<dbReference type="AlphaFoldDB" id="A0AAV5JII9"/>
<protein>
    <recommendedName>
        <fullName evidence="12">Phytocyanin domain-containing protein</fullName>
    </recommendedName>
</protein>
<comment type="subcellular location">
    <subcellularLocation>
        <location evidence="1">Cell membrane</location>
        <topology evidence="1">Lipid-anchor</topology>
        <topology evidence="1">GPI-anchor</topology>
    </subcellularLocation>
</comment>
<comment type="similarity">
    <text evidence="9">Belongs to the early nodulin-like (ENODL) family.</text>
</comment>
<dbReference type="InterPro" id="IPR003245">
    <property type="entry name" value="Phytocyanin_dom"/>
</dbReference>
<feature type="domain" description="Phytocyanin" evidence="12">
    <location>
        <begin position="35"/>
        <end position="137"/>
    </location>
</feature>
<dbReference type="Proteomes" id="UP001054252">
    <property type="component" value="Unassembled WGS sequence"/>
</dbReference>
<name>A0AAV5JII9_9ROSI</name>
<evidence type="ECO:0000256" key="4">
    <source>
        <dbReference type="ARBA" id="ARBA00022729"/>
    </source>
</evidence>
<dbReference type="SUPFAM" id="SSF49503">
    <property type="entry name" value="Cupredoxins"/>
    <property type="match status" value="1"/>
</dbReference>
<evidence type="ECO:0000256" key="10">
    <source>
        <dbReference type="SAM" id="MobiDB-lite"/>
    </source>
</evidence>
<evidence type="ECO:0000313" key="13">
    <source>
        <dbReference type="EMBL" id="GKV14359.1"/>
    </source>
</evidence>
<keyword evidence="14" id="KW-1185">Reference proteome</keyword>
<keyword evidence="2" id="KW-1003">Cell membrane</keyword>
<feature type="compositionally biased region" description="Pro residues" evidence="10">
    <location>
        <begin position="179"/>
        <end position="199"/>
    </location>
</feature>
<dbReference type="PROSITE" id="PS51485">
    <property type="entry name" value="PHYTOCYANIN"/>
    <property type="match status" value="1"/>
</dbReference>
<dbReference type="GO" id="GO:0098552">
    <property type="term" value="C:side of membrane"/>
    <property type="evidence" value="ECO:0007669"/>
    <property type="project" value="UniProtKB-KW"/>
</dbReference>
<dbReference type="CDD" id="cd11019">
    <property type="entry name" value="OsENODL1_like"/>
    <property type="match status" value="1"/>
</dbReference>
<feature type="region of interest" description="Disordered" evidence="10">
    <location>
        <begin position="140"/>
        <end position="204"/>
    </location>
</feature>
<keyword evidence="8" id="KW-0449">Lipoprotein</keyword>
<evidence type="ECO:0000256" key="2">
    <source>
        <dbReference type="ARBA" id="ARBA00022475"/>
    </source>
</evidence>
<dbReference type="PANTHER" id="PTHR33021">
    <property type="entry name" value="BLUE COPPER PROTEIN"/>
    <property type="match status" value="1"/>
</dbReference>
<sequence>MANTIFGSNNHHKSKAVHLIGLFCLFLLVSKAQAREFTVGNSRWEVPATSTQSYNQWAENNRFQIGDSLVFVYSPDKDSVLEVTKDAYDNCGTDTPLTKYTDGHTVVGLNRSGPFYFISGNKDNCLKGEKLIVVVMADRSNSSAPPTASPPTPPASVPAPAPAPAGESPPSGAVEINPTPAPTEQPPPTSAPTEQPPPSAASSTFVSVAGSIGAFLASSLLLSF</sequence>
<dbReference type="PANTHER" id="PTHR33021:SF253">
    <property type="entry name" value="EARLY NODULIN-LIKE PROTEIN 9"/>
    <property type="match status" value="1"/>
</dbReference>
<evidence type="ECO:0000313" key="14">
    <source>
        <dbReference type="Proteomes" id="UP001054252"/>
    </source>
</evidence>
<feature type="compositionally biased region" description="Pro residues" evidence="10">
    <location>
        <begin position="147"/>
        <end position="163"/>
    </location>
</feature>
<proteinExistence type="inferred from homology"/>
<keyword evidence="4 11" id="KW-0732">Signal</keyword>
<evidence type="ECO:0000256" key="7">
    <source>
        <dbReference type="ARBA" id="ARBA00023180"/>
    </source>
</evidence>
<evidence type="ECO:0000256" key="9">
    <source>
        <dbReference type="ARBA" id="ARBA00035011"/>
    </source>
</evidence>